<dbReference type="RefSeq" id="WP_091534329.1">
    <property type="nucleotide sequence ID" value="NZ_FOOC01000009.1"/>
</dbReference>
<feature type="domain" description="3-hydroxyacyl-CoA dehydrogenase C-terminal" evidence="15">
    <location>
        <begin position="606"/>
        <end position="694"/>
    </location>
</feature>
<comment type="similarity">
    <text evidence="3">In the N-terminal section; belongs to the enoyl-CoA hydratase/isomerase family.</text>
</comment>
<dbReference type="Pfam" id="PF00378">
    <property type="entry name" value="ECH_1"/>
    <property type="match status" value="1"/>
</dbReference>
<evidence type="ECO:0000256" key="12">
    <source>
        <dbReference type="ARBA" id="ARBA00023268"/>
    </source>
</evidence>
<dbReference type="GO" id="GO:0016853">
    <property type="term" value="F:isomerase activity"/>
    <property type="evidence" value="ECO:0007669"/>
    <property type="project" value="UniProtKB-KW"/>
</dbReference>
<dbReference type="FunFam" id="1.10.1040.50:FF:000006">
    <property type="entry name" value="Peroxisomal bifunctional enzyme"/>
    <property type="match status" value="1"/>
</dbReference>
<dbReference type="STRING" id="1076937.SAMN04488120_10944"/>
<dbReference type="InterPro" id="IPR006176">
    <property type="entry name" value="3-OHacyl-CoA_DH_NAD-bd"/>
</dbReference>
<name>A0A1I2JS05_9GAMM</name>
<keyword evidence="6" id="KW-0560">Oxidoreductase</keyword>
<dbReference type="Gene3D" id="1.10.1040.50">
    <property type="match status" value="1"/>
</dbReference>
<evidence type="ECO:0000256" key="11">
    <source>
        <dbReference type="ARBA" id="ARBA00023239"/>
    </source>
</evidence>
<evidence type="ECO:0000256" key="6">
    <source>
        <dbReference type="ARBA" id="ARBA00023002"/>
    </source>
</evidence>
<dbReference type="OrthoDB" id="5389341at2"/>
<dbReference type="SUPFAM" id="SSF51735">
    <property type="entry name" value="NAD(P)-binding Rossmann-fold domains"/>
    <property type="match status" value="1"/>
</dbReference>
<evidence type="ECO:0000256" key="13">
    <source>
        <dbReference type="ARBA" id="ARBA00049556"/>
    </source>
</evidence>
<dbReference type="PANTHER" id="PTHR23309:SF51">
    <property type="entry name" value="3-HYDROXYACYL-COA DEHYDROGENASE-RELATED"/>
    <property type="match status" value="1"/>
</dbReference>
<dbReference type="Proteomes" id="UP000199771">
    <property type="component" value="Unassembled WGS sequence"/>
</dbReference>
<accession>A0A1I2JS05</accession>
<comment type="similarity">
    <text evidence="14">Belongs to the enoyl-CoA hydratase/isomerase family.</text>
</comment>
<comment type="catalytic activity">
    <reaction evidence="13">
        <text>a (3S)-3-hydroxyacyl-CoA + NAD(+) = a 3-oxoacyl-CoA + NADH + H(+)</text>
        <dbReference type="Rhea" id="RHEA:22432"/>
        <dbReference type="ChEBI" id="CHEBI:15378"/>
        <dbReference type="ChEBI" id="CHEBI:57318"/>
        <dbReference type="ChEBI" id="CHEBI:57540"/>
        <dbReference type="ChEBI" id="CHEBI:57945"/>
        <dbReference type="ChEBI" id="CHEBI:90726"/>
        <dbReference type="EC" id="1.1.1.35"/>
    </reaction>
</comment>
<proteinExistence type="inferred from homology"/>
<dbReference type="InterPro" id="IPR006108">
    <property type="entry name" value="3HC_DH_C"/>
</dbReference>
<keyword evidence="7" id="KW-0520">NAD</keyword>
<keyword evidence="11" id="KW-0456">Lyase</keyword>
<dbReference type="InterPro" id="IPR029045">
    <property type="entry name" value="ClpP/crotonase-like_dom_sf"/>
</dbReference>
<comment type="pathway">
    <text evidence="2">Lipid metabolism; fatty acid beta-oxidation.</text>
</comment>
<dbReference type="InterPro" id="IPR036291">
    <property type="entry name" value="NAD(P)-bd_dom_sf"/>
</dbReference>
<dbReference type="AlphaFoldDB" id="A0A1I2JS05"/>
<dbReference type="UniPathway" id="UPA00659"/>
<dbReference type="GO" id="GO:0004300">
    <property type="term" value="F:enoyl-CoA hydratase activity"/>
    <property type="evidence" value="ECO:0007669"/>
    <property type="project" value="UniProtKB-ARBA"/>
</dbReference>
<evidence type="ECO:0000256" key="7">
    <source>
        <dbReference type="ARBA" id="ARBA00023027"/>
    </source>
</evidence>
<dbReference type="InterPro" id="IPR018376">
    <property type="entry name" value="Enoyl-CoA_hyd/isom_CS"/>
</dbReference>
<keyword evidence="4" id="KW-0276">Fatty acid metabolism</keyword>
<gene>
    <name evidence="17" type="ORF">SAMN04488120_10944</name>
</gene>
<protein>
    <submittedName>
        <fullName evidence="17">3-hydroxyacyl-CoA dehydrogenase</fullName>
    </submittedName>
</protein>
<dbReference type="Gene3D" id="3.90.226.10">
    <property type="entry name" value="2-enoyl-CoA Hydratase, Chain A, domain 1"/>
    <property type="match status" value="1"/>
</dbReference>
<dbReference type="GO" id="GO:0003857">
    <property type="term" value="F:(3S)-3-hydroxyacyl-CoA dehydrogenase (NAD+) activity"/>
    <property type="evidence" value="ECO:0007669"/>
    <property type="project" value="UniProtKB-EC"/>
</dbReference>
<keyword evidence="5" id="KW-0442">Lipid degradation</keyword>
<evidence type="ECO:0000256" key="4">
    <source>
        <dbReference type="ARBA" id="ARBA00022832"/>
    </source>
</evidence>
<dbReference type="PROSITE" id="PS00166">
    <property type="entry name" value="ENOYL_COA_HYDRATASE"/>
    <property type="match status" value="1"/>
</dbReference>
<evidence type="ECO:0000256" key="2">
    <source>
        <dbReference type="ARBA" id="ARBA00005005"/>
    </source>
</evidence>
<dbReference type="FunFam" id="3.40.50.720:FF:000009">
    <property type="entry name" value="Fatty oxidation complex, alpha subunit"/>
    <property type="match status" value="1"/>
</dbReference>
<dbReference type="Pfam" id="PF00725">
    <property type="entry name" value="3HCDH"/>
    <property type="match status" value="2"/>
</dbReference>
<organism evidence="17 18">
    <name type="scientific">Fontimonas thermophila</name>
    <dbReference type="NCBI Taxonomy" id="1076937"/>
    <lineage>
        <taxon>Bacteria</taxon>
        <taxon>Pseudomonadati</taxon>
        <taxon>Pseudomonadota</taxon>
        <taxon>Gammaproteobacteria</taxon>
        <taxon>Nevskiales</taxon>
        <taxon>Nevskiaceae</taxon>
        <taxon>Fontimonas</taxon>
    </lineage>
</organism>
<keyword evidence="9" id="KW-0576">Peroxisome</keyword>
<evidence type="ECO:0000256" key="8">
    <source>
        <dbReference type="ARBA" id="ARBA00023098"/>
    </source>
</evidence>
<evidence type="ECO:0000259" key="15">
    <source>
        <dbReference type="Pfam" id="PF00725"/>
    </source>
</evidence>
<dbReference type="SUPFAM" id="SSF48179">
    <property type="entry name" value="6-phosphogluconate dehydrogenase C-terminal domain-like"/>
    <property type="match status" value="2"/>
</dbReference>
<evidence type="ECO:0000256" key="5">
    <source>
        <dbReference type="ARBA" id="ARBA00022963"/>
    </source>
</evidence>
<evidence type="ECO:0000313" key="17">
    <source>
        <dbReference type="EMBL" id="SFF56753.1"/>
    </source>
</evidence>
<dbReference type="InterPro" id="IPR008927">
    <property type="entry name" value="6-PGluconate_DH-like_C_sf"/>
</dbReference>
<dbReference type="SUPFAM" id="SSF52096">
    <property type="entry name" value="ClpP/crotonase"/>
    <property type="match status" value="1"/>
</dbReference>
<comment type="subcellular location">
    <subcellularLocation>
        <location evidence="1">Peroxisome</location>
    </subcellularLocation>
</comment>
<dbReference type="GO" id="GO:0070403">
    <property type="term" value="F:NAD+ binding"/>
    <property type="evidence" value="ECO:0007669"/>
    <property type="project" value="InterPro"/>
</dbReference>
<evidence type="ECO:0000256" key="9">
    <source>
        <dbReference type="ARBA" id="ARBA00023140"/>
    </source>
</evidence>
<feature type="domain" description="3-hydroxyacyl-CoA dehydrogenase C-terminal" evidence="15">
    <location>
        <begin position="478"/>
        <end position="570"/>
    </location>
</feature>
<sequence length="697" mass="75181">MSVSHYRVHGQIAVIAMNHPPVNGLGLALRRALLDGLDRAEADPAVRAIVLIGTDKVFSAGADIHEFNSPLMRAEPTLHTLIDAIERGTKPVIAAIAGACMGGGLELALGCHFRIARADAQIALPEVKLGLLPGAGGTQRLPRAVGVETALNLIVSGATVPAQQLSQTALFDALVADDLASGALAFAEKILAEGIALKRIRDLPCTHPDAEAYFQFARHHVRSSAGAFPAPLKCIDAVAAAVTSPTFDAGLAAEREAFAYLVQTPESKALRHVFFAERAVTKIPDVPEDTPTRPIKTAAVIGAGTMGGGIAMTFANAGIPVSVLEIKAEALERGLATIRKNYESQVKKGKLGADALAARMALIQPTLDYAHIRDADIVIEAVFEDMDVKKAVFEKLDAVMKPGAILATNTSTLDVNRIAAFTTRPEDVVGTHFFSPANVMRLLEIVRGEKTAKDVLATVMKLAKTLKKLPVVAGVCDGFIGNRMIHRYSAEAMRMLLEGALPQQIDQAIERWGMAMGPFRMSDLAGNDVGWLIRKRHYAERPQMPRAVIADRLCERGRFGQKTGKGWYAYRTGDRTAYPDPEVEQLIVDARREAGIAPRRIDDGEIVERLIYALVNEGARILEEGIALRASDIDMVYLNGYGFPLHRGGPMFYADTVGLYTVARRMRAFARQPGADAAFWTPAPLLERLAAEGKTFN</sequence>
<dbReference type="CDD" id="cd06558">
    <property type="entry name" value="crotonase-like"/>
    <property type="match status" value="1"/>
</dbReference>
<evidence type="ECO:0000313" key="18">
    <source>
        <dbReference type="Proteomes" id="UP000199771"/>
    </source>
</evidence>
<dbReference type="Gene3D" id="3.40.50.720">
    <property type="entry name" value="NAD(P)-binding Rossmann-like Domain"/>
    <property type="match status" value="1"/>
</dbReference>
<evidence type="ECO:0000256" key="10">
    <source>
        <dbReference type="ARBA" id="ARBA00023235"/>
    </source>
</evidence>
<dbReference type="EMBL" id="FOOC01000009">
    <property type="protein sequence ID" value="SFF56753.1"/>
    <property type="molecule type" value="Genomic_DNA"/>
</dbReference>
<keyword evidence="10" id="KW-0413">Isomerase</keyword>
<feature type="domain" description="3-hydroxyacyl-CoA dehydrogenase NAD binding" evidence="16">
    <location>
        <begin position="298"/>
        <end position="473"/>
    </location>
</feature>
<evidence type="ECO:0000256" key="3">
    <source>
        <dbReference type="ARBA" id="ARBA00008750"/>
    </source>
</evidence>
<keyword evidence="8" id="KW-0443">Lipid metabolism</keyword>
<dbReference type="InterPro" id="IPR001753">
    <property type="entry name" value="Enoyl-CoA_hydra/iso"/>
</dbReference>
<keyword evidence="12" id="KW-0511">Multifunctional enzyme</keyword>
<evidence type="ECO:0000256" key="14">
    <source>
        <dbReference type="RuleBase" id="RU003707"/>
    </source>
</evidence>
<dbReference type="GO" id="GO:0006635">
    <property type="term" value="P:fatty acid beta-oxidation"/>
    <property type="evidence" value="ECO:0007669"/>
    <property type="project" value="UniProtKB-UniPathway"/>
</dbReference>
<dbReference type="Pfam" id="PF02737">
    <property type="entry name" value="3HCDH_N"/>
    <property type="match status" value="1"/>
</dbReference>
<dbReference type="PANTHER" id="PTHR23309">
    <property type="entry name" value="3-HYDROXYACYL-COA DEHYROGENASE"/>
    <property type="match status" value="1"/>
</dbReference>
<evidence type="ECO:0000256" key="1">
    <source>
        <dbReference type="ARBA" id="ARBA00004275"/>
    </source>
</evidence>
<reference evidence="17 18" key="1">
    <citation type="submission" date="2016-10" db="EMBL/GenBank/DDBJ databases">
        <authorList>
            <person name="de Groot N.N."/>
        </authorList>
    </citation>
    <scope>NUCLEOTIDE SEQUENCE [LARGE SCALE GENOMIC DNA]</scope>
    <source>
        <strain evidence="17 18">DSM 23609</strain>
    </source>
</reference>
<keyword evidence="18" id="KW-1185">Reference proteome</keyword>
<evidence type="ECO:0000259" key="16">
    <source>
        <dbReference type="Pfam" id="PF02737"/>
    </source>
</evidence>